<evidence type="ECO:0000256" key="5">
    <source>
        <dbReference type="ARBA" id="ARBA00023237"/>
    </source>
</evidence>
<sequence length="507" mass="57311">MNYPKAPYRTLSSYVIIHSRGTSFQTGNRGFYLFTIRGKVTLAPFCLTLTIPVMKHRINHFHKIMIIALIHLLNSCDAFLDPRPDRNVVVPETLEDIRALLDNTVVFNLQPGLPTIATDEFYTTDEGWEALSNPAEQATYLWGGDPYQGGVTNVWTGPYEQVFYANVALQALQELGGEKVNEYYELMGTAHFHKAYAYSQLLQVFTALHRPDGSNEDALGIVLRAGPDVQVTPRRASLARSFNALLDDLQMAMEYLPEQSSIASRPTKAAAYGLQARVAMMMQDYSLAREAASEVLGRHTVPLDFNTLDMTASRPFEDFNEEVVFYAHLQNYSFMNANLTFVDPGLMGSYGEGDLRKQLYYTLTEEGDYQFTGKLTGNSRFFGGISVGEMLLVAAEASYRTGDGSRAKTYLEQLMENRYEKGKAPSLEGVDDENLLVFILDERRKELVGRGLRWFDLRRLNQDPITAKTLQRTLEGQEFILEPKSEKYIFPIPPEEIRESGIEQNPR</sequence>
<evidence type="ECO:0008006" key="10">
    <source>
        <dbReference type="Google" id="ProtNLM"/>
    </source>
</evidence>
<dbReference type="InterPro" id="IPR033985">
    <property type="entry name" value="SusD-like_N"/>
</dbReference>
<evidence type="ECO:0000256" key="2">
    <source>
        <dbReference type="ARBA" id="ARBA00006275"/>
    </source>
</evidence>
<evidence type="ECO:0000256" key="3">
    <source>
        <dbReference type="ARBA" id="ARBA00022729"/>
    </source>
</evidence>
<evidence type="ECO:0000256" key="1">
    <source>
        <dbReference type="ARBA" id="ARBA00004442"/>
    </source>
</evidence>
<dbReference type="InterPro" id="IPR012944">
    <property type="entry name" value="SusD_RagB_dom"/>
</dbReference>
<comment type="subcellular location">
    <subcellularLocation>
        <location evidence="1">Cell outer membrane</location>
    </subcellularLocation>
</comment>
<feature type="domain" description="RagB/SusD" evidence="6">
    <location>
        <begin position="388"/>
        <end position="506"/>
    </location>
</feature>
<dbReference type="Proteomes" id="UP000248688">
    <property type="component" value="Chromosome"/>
</dbReference>
<evidence type="ECO:0000259" key="7">
    <source>
        <dbReference type="Pfam" id="PF14322"/>
    </source>
</evidence>
<dbReference type="OrthoDB" id="653598at2"/>
<dbReference type="InterPro" id="IPR011990">
    <property type="entry name" value="TPR-like_helical_dom_sf"/>
</dbReference>
<dbReference type="Pfam" id="PF07980">
    <property type="entry name" value="SusD_RagB"/>
    <property type="match status" value="1"/>
</dbReference>
<comment type="similarity">
    <text evidence="2">Belongs to the SusD family.</text>
</comment>
<dbReference type="Pfam" id="PF14322">
    <property type="entry name" value="SusD-like_3"/>
    <property type="match status" value="1"/>
</dbReference>
<gene>
    <name evidence="8" type="ORF">DN752_04330</name>
</gene>
<accession>A0A2Z4IEC6</accession>
<keyword evidence="5" id="KW-0998">Cell outer membrane</keyword>
<evidence type="ECO:0000313" key="9">
    <source>
        <dbReference type="Proteomes" id="UP000248688"/>
    </source>
</evidence>
<dbReference type="EMBL" id="CP030041">
    <property type="protein sequence ID" value="AWW29431.1"/>
    <property type="molecule type" value="Genomic_DNA"/>
</dbReference>
<evidence type="ECO:0000313" key="8">
    <source>
        <dbReference type="EMBL" id="AWW29431.1"/>
    </source>
</evidence>
<keyword evidence="4" id="KW-0472">Membrane</keyword>
<name>A0A2Z4IEC6_9BACT</name>
<evidence type="ECO:0000259" key="6">
    <source>
        <dbReference type="Pfam" id="PF07980"/>
    </source>
</evidence>
<keyword evidence="3" id="KW-0732">Signal</keyword>
<dbReference type="KEGG" id="est:DN752_04330"/>
<dbReference type="Gene3D" id="1.25.40.390">
    <property type="match status" value="1"/>
</dbReference>
<proteinExistence type="inferred from homology"/>
<reference evidence="8 9" key="1">
    <citation type="submission" date="2018-06" db="EMBL/GenBank/DDBJ databases">
        <title>Echinicola strongylocentroti sp. nov., isolated from a sea urchin Strongylocentrotus intermedius.</title>
        <authorList>
            <person name="Bae S.S."/>
        </authorList>
    </citation>
    <scope>NUCLEOTIDE SEQUENCE [LARGE SCALE GENOMIC DNA]</scope>
    <source>
        <strain evidence="8 9">MEBiC08714</strain>
    </source>
</reference>
<organism evidence="8 9">
    <name type="scientific">Echinicola strongylocentroti</name>
    <dbReference type="NCBI Taxonomy" id="1795355"/>
    <lineage>
        <taxon>Bacteria</taxon>
        <taxon>Pseudomonadati</taxon>
        <taxon>Bacteroidota</taxon>
        <taxon>Cytophagia</taxon>
        <taxon>Cytophagales</taxon>
        <taxon>Cyclobacteriaceae</taxon>
        <taxon>Echinicola</taxon>
    </lineage>
</organism>
<evidence type="ECO:0000256" key="4">
    <source>
        <dbReference type="ARBA" id="ARBA00023136"/>
    </source>
</evidence>
<dbReference type="AlphaFoldDB" id="A0A2Z4IEC6"/>
<protein>
    <recommendedName>
        <fullName evidence="10">RagB/SusD family nutrient uptake outer membrane protein</fullName>
    </recommendedName>
</protein>
<dbReference type="SUPFAM" id="SSF48452">
    <property type="entry name" value="TPR-like"/>
    <property type="match status" value="1"/>
</dbReference>
<feature type="domain" description="SusD-like N-terminal" evidence="7">
    <location>
        <begin position="79"/>
        <end position="278"/>
    </location>
</feature>
<keyword evidence="9" id="KW-1185">Reference proteome</keyword>
<dbReference type="GO" id="GO:0009279">
    <property type="term" value="C:cell outer membrane"/>
    <property type="evidence" value="ECO:0007669"/>
    <property type="project" value="UniProtKB-SubCell"/>
</dbReference>